<accession>A0A2M6WXU1</accession>
<comment type="subcellular location">
    <subcellularLocation>
        <location evidence="7">Cell membrane</location>
        <topology evidence="7">Multi-pass membrane protein</topology>
    </subcellularLocation>
</comment>
<gene>
    <name evidence="7 8" type="primary">lgt</name>
    <name evidence="8" type="ORF">COT77_00165</name>
</gene>
<evidence type="ECO:0000256" key="5">
    <source>
        <dbReference type="ARBA" id="ARBA00022989"/>
    </source>
</evidence>
<dbReference type="GO" id="GO:0008961">
    <property type="term" value="F:phosphatidylglycerol-prolipoprotein diacylglyceryl transferase activity"/>
    <property type="evidence" value="ECO:0007669"/>
    <property type="project" value="UniProtKB-UniRule"/>
</dbReference>
<keyword evidence="4 7" id="KW-0812">Transmembrane</keyword>
<keyword evidence="5 7" id="KW-1133">Transmembrane helix</keyword>
<evidence type="ECO:0000256" key="7">
    <source>
        <dbReference type="HAMAP-Rule" id="MF_01147"/>
    </source>
</evidence>
<comment type="caution">
    <text evidence="8">The sequence shown here is derived from an EMBL/GenBank/DDBJ whole genome shotgun (WGS) entry which is preliminary data.</text>
</comment>
<organism evidence="8 9">
    <name type="scientific">Candidatus Berkelbacteria bacterium CG10_big_fil_rev_8_21_14_0_10_41_12</name>
    <dbReference type="NCBI Taxonomy" id="1974513"/>
    <lineage>
        <taxon>Bacteria</taxon>
        <taxon>Candidatus Berkelbacteria</taxon>
    </lineage>
</organism>
<dbReference type="GO" id="GO:0042158">
    <property type="term" value="P:lipoprotein biosynthetic process"/>
    <property type="evidence" value="ECO:0007669"/>
    <property type="project" value="UniProtKB-UniRule"/>
</dbReference>
<evidence type="ECO:0000256" key="2">
    <source>
        <dbReference type="ARBA" id="ARBA00022475"/>
    </source>
</evidence>
<keyword evidence="2 7" id="KW-1003">Cell membrane</keyword>
<dbReference type="Pfam" id="PF01790">
    <property type="entry name" value="LGT"/>
    <property type="match status" value="1"/>
</dbReference>
<dbReference type="InterPro" id="IPR001640">
    <property type="entry name" value="Lgt"/>
</dbReference>
<evidence type="ECO:0000256" key="6">
    <source>
        <dbReference type="ARBA" id="ARBA00023136"/>
    </source>
</evidence>
<evidence type="ECO:0000256" key="4">
    <source>
        <dbReference type="ARBA" id="ARBA00022692"/>
    </source>
</evidence>
<feature type="transmembrane region" description="Helical" evidence="7">
    <location>
        <begin position="74"/>
        <end position="98"/>
    </location>
</feature>
<dbReference type="EC" id="2.5.1.145" evidence="7"/>
<comment type="similarity">
    <text evidence="1 7">Belongs to the Lgt family.</text>
</comment>
<evidence type="ECO:0000256" key="1">
    <source>
        <dbReference type="ARBA" id="ARBA00007150"/>
    </source>
</evidence>
<feature type="transmembrane region" description="Helical" evidence="7">
    <location>
        <begin position="253"/>
        <end position="275"/>
    </location>
</feature>
<comment type="pathway">
    <text evidence="7">Protein modification; lipoprotein biosynthesis (diacylglyceryl transfer).</text>
</comment>
<keyword evidence="3 7" id="KW-0808">Transferase</keyword>
<keyword evidence="8" id="KW-0449">Lipoprotein</keyword>
<feature type="transmembrane region" description="Helical" evidence="7">
    <location>
        <begin position="231"/>
        <end position="247"/>
    </location>
</feature>
<comment type="function">
    <text evidence="7">Catalyzes the transfer of the diacylglyceryl group from phosphatidylglycerol to the sulfhydryl group of the N-terminal cysteine of a prolipoprotein, the first step in the formation of mature lipoproteins.</text>
</comment>
<name>A0A2M6WXU1_9BACT</name>
<comment type="catalytic activity">
    <reaction evidence="7">
        <text>L-cysteinyl-[prolipoprotein] + a 1,2-diacyl-sn-glycero-3-phospho-(1'-sn-glycerol) = an S-1,2-diacyl-sn-glyceryl-L-cysteinyl-[prolipoprotein] + sn-glycerol 1-phosphate + H(+)</text>
        <dbReference type="Rhea" id="RHEA:56712"/>
        <dbReference type="Rhea" id="RHEA-COMP:14679"/>
        <dbReference type="Rhea" id="RHEA-COMP:14680"/>
        <dbReference type="ChEBI" id="CHEBI:15378"/>
        <dbReference type="ChEBI" id="CHEBI:29950"/>
        <dbReference type="ChEBI" id="CHEBI:57685"/>
        <dbReference type="ChEBI" id="CHEBI:64716"/>
        <dbReference type="ChEBI" id="CHEBI:140658"/>
        <dbReference type="EC" id="2.5.1.145"/>
    </reaction>
</comment>
<dbReference type="NCBIfam" id="TIGR00544">
    <property type="entry name" value="lgt"/>
    <property type="match status" value="1"/>
</dbReference>
<dbReference type="UniPathway" id="UPA00664"/>
<dbReference type="Proteomes" id="UP000228596">
    <property type="component" value="Unassembled WGS sequence"/>
</dbReference>
<feature type="binding site" evidence="7">
    <location>
        <position position="161"/>
    </location>
    <ligand>
        <name>a 1,2-diacyl-sn-glycero-3-phospho-(1'-sn-glycerol)</name>
        <dbReference type="ChEBI" id="CHEBI:64716"/>
    </ligand>
</feature>
<feature type="transmembrane region" description="Helical" evidence="7">
    <location>
        <begin position="118"/>
        <end position="137"/>
    </location>
</feature>
<evidence type="ECO:0000256" key="3">
    <source>
        <dbReference type="ARBA" id="ARBA00022679"/>
    </source>
</evidence>
<dbReference type="PROSITE" id="PS01311">
    <property type="entry name" value="LGT"/>
    <property type="match status" value="1"/>
</dbReference>
<dbReference type="HAMAP" id="MF_01147">
    <property type="entry name" value="Lgt"/>
    <property type="match status" value="1"/>
</dbReference>
<feature type="transmembrane region" description="Helical" evidence="7">
    <location>
        <begin position="41"/>
        <end position="62"/>
    </location>
</feature>
<reference evidence="9" key="1">
    <citation type="submission" date="2017-09" db="EMBL/GenBank/DDBJ databases">
        <title>Depth-based differentiation of microbial function through sediment-hosted aquifers and enrichment of novel symbionts in the deep terrestrial subsurface.</title>
        <authorList>
            <person name="Probst A.J."/>
            <person name="Ladd B."/>
            <person name="Jarett J.K."/>
            <person name="Geller-Mcgrath D.E."/>
            <person name="Sieber C.M.K."/>
            <person name="Emerson J.B."/>
            <person name="Anantharaman K."/>
            <person name="Thomas B.C."/>
            <person name="Malmstrom R."/>
            <person name="Stieglmeier M."/>
            <person name="Klingl A."/>
            <person name="Woyke T."/>
            <person name="Ryan C.M."/>
            <person name="Banfield J.F."/>
        </authorList>
    </citation>
    <scope>NUCLEOTIDE SEQUENCE [LARGE SCALE GENOMIC DNA]</scope>
</reference>
<protein>
    <recommendedName>
        <fullName evidence="7">Phosphatidylglycerol--prolipoprotein diacylglyceryl transferase</fullName>
        <ecNumber evidence="7">2.5.1.145</ecNumber>
    </recommendedName>
</protein>
<sequence>MPNSILKKNPTLIIVTTLALFEIVLYFLTKNKTLLNQFQIFGINIHFYGILIAISVLIAYLISRSEVKRRNLDIDFFDSLILFAIIGGVIGARIAFLLFSNNQYDNFADLLNISNGGLSIHGAVIGGIIAVAIYGFIKYKKIIEYLSISMPQILLAQAIGRWGNYFNKEIVGKPSNSFLAMQVPSSDVPAQYFGYQTFLPVFLFESLILVAAYIIYLILKAQNDKINGIKYYLISYGVIRFLVEFFRSDYQPIVIGLDFAQIASILMIVFAIIIFNNTNLDKSAK</sequence>
<proteinExistence type="inferred from homology"/>
<dbReference type="GO" id="GO:0005886">
    <property type="term" value="C:plasma membrane"/>
    <property type="evidence" value="ECO:0007669"/>
    <property type="project" value="UniProtKB-SubCell"/>
</dbReference>
<evidence type="ECO:0000313" key="9">
    <source>
        <dbReference type="Proteomes" id="UP000228596"/>
    </source>
</evidence>
<dbReference type="PANTHER" id="PTHR30589:SF0">
    <property type="entry name" value="PHOSPHATIDYLGLYCEROL--PROLIPOPROTEIN DIACYLGLYCERYL TRANSFERASE"/>
    <property type="match status" value="1"/>
</dbReference>
<dbReference type="PANTHER" id="PTHR30589">
    <property type="entry name" value="PROLIPOPROTEIN DIACYLGLYCERYL TRANSFERASE"/>
    <property type="match status" value="1"/>
</dbReference>
<dbReference type="AlphaFoldDB" id="A0A2M6WXU1"/>
<keyword evidence="6 7" id="KW-0472">Membrane</keyword>
<feature type="transmembrane region" description="Helical" evidence="7">
    <location>
        <begin position="12"/>
        <end position="29"/>
    </location>
</feature>
<dbReference type="EMBL" id="PEZV01000002">
    <property type="protein sequence ID" value="PIT97634.1"/>
    <property type="molecule type" value="Genomic_DNA"/>
</dbReference>
<feature type="transmembrane region" description="Helical" evidence="7">
    <location>
        <begin position="198"/>
        <end position="219"/>
    </location>
</feature>
<evidence type="ECO:0000313" key="8">
    <source>
        <dbReference type="EMBL" id="PIT97634.1"/>
    </source>
</evidence>